<comment type="similarity">
    <text evidence="2">Belongs to the peptidase A24 family.</text>
</comment>
<organism evidence="10 11">
    <name type="scientific">candidate division NPL-UPA2 bacterium Unc8</name>
    <dbReference type="NCBI Taxonomy" id="1980939"/>
    <lineage>
        <taxon>Bacteria</taxon>
    </lineage>
</organism>
<keyword evidence="5 7" id="KW-1133">Transmembrane helix</keyword>
<evidence type="ECO:0000256" key="5">
    <source>
        <dbReference type="ARBA" id="ARBA00022989"/>
    </source>
</evidence>
<dbReference type="Pfam" id="PF06750">
    <property type="entry name" value="A24_N_bact"/>
    <property type="match status" value="1"/>
</dbReference>
<evidence type="ECO:0000256" key="4">
    <source>
        <dbReference type="ARBA" id="ARBA00022692"/>
    </source>
</evidence>
<keyword evidence="3" id="KW-1003">Cell membrane</keyword>
<comment type="caution">
    <text evidence="10">The sequence shown here is derived from an EMBL/GenBank/DDBJ whole genome shotgun (WGS) entry which is preliminary data.</text>
</comment>
<evidence type="ECO:0000259" key="9">
    <source>
        <dbReference type="Pfam" id="PF06750"/>
    </source>
</evidence>
<keyword evidence="4 7" id="KW-0812">Transmembrane</keyword>
<dbReference type="Gene3D" id="1.20.120.1220">
    <property type="match status" value="1"/>
</dbReference>
<feature type="transmembrane region" description="Helical" evidence="7">
    <location>
        <begin position="161"/>
        <end position="179"/>
    </location>
</feature>
<dbReference type="InterPro" id="IPR000045">
    <property type="entry name" value="Prepilin_IV_endopep_pep"/>
</dbReference>
<evidence type="ECO:0000256" key="1">
    <source>
        <dbReference type="ARBA" id="ARBA00004651"/>
    </source>
</evidence>
<evidence type="ECO:0000313" key="11">
    <source>
        <dbReference type="Proteomes" id="UP000266287"/>
    </source>
</evidence>
<sequence>MTIFIGVASFIFGSVVGSFLNVCIYRLPREESILTPGSRCQHCSKHIAWYDNIPFISFIMLRRRCRHCQGIISSRYFLVEFLTAGIFLSLFLKLGVSPEFFIYLPLVSGLILITFIDFDHWIIPDVVTLPGIILGIVLSTLHPEIQREILHFSAVSATRLSGFFSSVFGAFVGGFFLYLTGVIGRKIAKKEVMGGGDVKLLAMIGAFLGWQLTALTIFLSAFAGSVVGIIAKIRKGESYLPYGPYLALGAVFSVFWGKAIIEWYIRHLLRGGS</sequence>
<dbReference type="AlphaFoldDB" id="A0A399FXW2"/>
<dbReference type="InterPro" id="IPR010627">
    <property type="entry name" value="Prepilin_pept_A24_N"/>
</dbReference>
<gene>
    <name evidence="10" type="ORF">B9J77_00575</name>
</gene>
<dbReference type="GO" id="GO:0004190">
    <property type="term" value="F:aspartic-type endopeptidase activity"/>
    <property type="evidence" value="ECO:0007669"/>
    <property type="project" value="InterPro"/>
</dbReference>
<keyword evidence="6 7" id="KW-0472">Membrane</keyword>
<feature type="transmembrane region" description="Helical" evidence="7">
    <location>
        <begin position="7"/>
        <end position="27"/>
    </location>
</feature>
<feature type="transmembrane region" description="Helical" evidence="7">
    <location>
        <begin position="242"/>
        <end position="265"/>
    </location>
</feature>
<protein>
    <submittedName>
        <fullName evidence="10">Prepilin peptidase</fullName>
    </submittedName>
</protein>
<dbReference type="Pfam" id="PF01478">
    <property type="entry name" value="Peptidase_A24"/>
    <property type="match status" value="1"/>
</dbReference>
<proteinExistence type="inferred from homology"/>
<feature type="transmembrane region" description="Helical" evidence="7">
    <location>
        <begin position="200"/>
        <end position="230"/>
    </location>
</feature>
<comment type="subcellular location">
    <subcellularLocation>
        <location evidence="1">Cell membrane</location>
        <topology evidence="1">Multi-pass membrane protein</topology>
    </subcellularLocation>
</comment>
<feature type="domain" description="Prepilin peptidase A24 N-terminal" evidence="9">
    <location>
        <begin position="11"/>
        <end position="93"/>
    </location>
</feature>
<feature type="transmembrane region" description="Helical" evidence="7">
    <location>
        <begin position="76"/>
        <end position="94"/>
    </location>
</feature>
<evidence type="ECO:0000259" key="8">
    <source>
        <dbReference type="Pfam" id="PF01478"/>
    </source>
</evidence>
<reference evidence="10 11" key="1">
    <citation type="submission" date="2018-08" db="EMBL/GenBank/DDBJ databases">
        <title>Draft genome of candidate division NPL-UPA2 bacterium Unc8 that adapted to ultra-basic serpentinizing groundwater.</title>
        <authorList>
            <person name="Ishii S."/>
            <person name="Suzuki S."/>
            <person name="Nealson K.H."/>
        </authorList>
    </citation>
    <scope>NUCLEOTIDE SEQUENCE [LARGE SCALE GENOMIC DNA]</scope>
    <source>
        <strain evidence="10">Unc8</strain>
    </source>
</reference>
<feature type="transmembrane region" description="Helical" evidence="7">
    <location>
        <begin position="123"/>
        <end position="141"/>
    </location>
</feature>
<dbReference type="PANTHER" id="PTHR30487:SF0">
    <property type="entry name" value="PREPILIN LEADER PEPTIDASE_N-METHYLTRANSFERASE-RELATED"/>
    <property type="match status" value="1"/>
</dbReference>
<evidence type="ECO:0000256" key="3">
    <source>
        <dbReference type="ARBA" id="ARBA00022475"/>
    </source>
</evidence>
<evidence type="ECO:0000256" key="6">
    <source>
        <dbReference type="ARBA" id="ARBA00023136"/>
    </source>
</evidence>
<evidence type="ECO:0000256" key="2">
    <source>
        <dbReference type="ARBA" id="ARBA00005801"/>
    </source>
</evidence>
<evidence type="ECO:0000313" key="10">
    <source>
        <dbReference type="EMBL" id="RII01064.1"/>
    </source>
</evidence>
<dbReference type="InterPro" id="IPR050882">
    <property type="entry name" value="Prepilin_peptidase/N-MTase"/>
</dbReference>
<dbReference type="PANTHER" id="PTHR30487">
    <property type="entry name" value="TYPE 4 PREPILIN-LIKE PROTEINS LEADER PEPTIDE-PROCESSING ENZYME"/>
    <property type="match status" value="1"/>
</dbReference>
<dbReference type="GO" id="GO:0006465">
    <property type="term" value="P:signal peptide processing"/>
    <property type="evidence" value="ECO:0007669"/>
    <property type="project" value="TreeGrafter"/>
</dbReference>
<feature type="domain" description="Prepilin type IV endopeptidase peptidase" evidence="8">
    <location>
        <begin position="106"/>
        <end position="229"/>
    </location>
</feature>
<dbReference type="EMBL" id="NDHY01000001">
    <property type="protein sequence ID" value="RII01064.1"/>
    <property type="molecule type" value="Genomic_DNA"/>
</dbReference>
<dbReference type="Proteomes" id="UP000266287">
    <property type="component" value="Unassembled WGS sequence"/>
</dbReference>
<accession>A0A399FXW2</accession>
<name>A0A399FXW2_UNCN2</name>
<evidence type="ECO:0000256" key="7">
    <source>
        <dbReference type="SAM" id="Phobius"/>
    </source>
</evidence>
<dbReference type="GO" id="GO:0005886">
    <property type="term" value="C:plasma membrane"/>
    <property type="evidence" value="ECO:0007669"/>
    <property type="project" value="UniProtKB-SubCell"/>
</dbReference>